<dbReference type="Gene3D" id="2.40.50.100">
    <property type="match status" value="1"/>
</dbReference>
<evidence type="ECO:0000313" key="3">
    <source>
        <dbReference type="EMBL" id="AKF10981.1"/>
    </source>
</evidence>
<name>A0A0F6W9M7_9BACT</name>
<evidence type="ECO:0000256" key="1">
    <source>
        <dbReference type="SAM" id="Coils"/>
    </source>
</evidence>
<dbReference type="Gene3D" id="1.10.287.470">
    <property type="entry name" value="Helix hairpin bin"/>
    <property type="match status" value="1"/>
</dbReference>
<dbReference type="STRING" id="927083.DB32_008130"/>
<dbReference type="GO" id="GO:0005886">
    <property type="term" value="C:plasma membrane"/>
    <property type="evidence" value="ECO:0007669"/>
    <property type="project" value="TreeGrafter"/>
</dbReference>
<feature type="coiled-coil region" evidence="1">
    <location>
        <begin position="94"/>
        <end position="137"/>
    </location>
</feature>
<organism evidence="3 4">
    <name type="scientific">Sandaracinus amylolyticus</name>
    <dbReference type="NCBI Taxonomy" id="927083"/>
    <lineage>
        <taxon>Bacteria</taxon>
        <taxon>Pseudomonadati</taxon>
        <taxon>Myxococcota</taxon>
        <taxon>Polyangia</taxon>
        <taxon>Polyangiales</taxon>
        <taxon>Sandaracinaceae</taxon>
        <taxon>Sandaracinus</taxon>
    </lineage>
</organism>
<keyword evidence="4" id="KW-1185">Reference proteome</keyword>
<keyword evidence="2" id="KW-1133">Transmembrane helix</keyword>
<evidence type="ECO:0000313" key="4">
    <source>
        <dbReference type="Proteomes" id="UP000034883"/>
    </source>
</evidence>
<dbReference type="Proteomes" id="UP000034883">
    <property type="component" value="Chromosome"/>
</dbReference>
<dbReference type="SUPFAM" id="SSF111369">
    <property type="entry name" value="HlyD-like secretion proteins"/>
    <property type="match status" value="1"/>
</dbReference>
<feature type="transmembrane region" description="Helical" evidence="2">
    <location>
        <begin position="20"/>
        <end position="39"/>
    </location>
</feature>
<dbReference type="Gene3D" id="2.40.30.170">
    <property type="match status" value="1"/>
</dbReference>
<dbReference type="AlphaFoldDB" id="A0A0F6W9M7"/>
<protein>
    <submittedName>
        <fullName evidence="3">HlyD family secretion protein</fullName>
    </submittedName>
</protein>
<reference evidence="3 4" key="1">
    <citation type="submission" date="2015-03" db="EMBL/GenBank/DDBJ databases">
        <title>Genome assembly of Sandaracinus amylolyticus DSM 53668.</title>
        <authorList>
            <person name="Sharma G."/>
            <person name="Subramanian S."/>
        </authorList>
    </citation>
    <scope>NUCLEOTIDE SEQUENCE [LARGE SCALE GENOMIC DNA]</scope>
    <source>
        <strain evidence="3 4">DSM 53668</strain>
    </source>
</reference>
<keyword evidence="2" id="KW-0812">Transmembrane</keyword>
<keyword evidence="1" id="KW-0175">Coiled coil</keyword>
<proteinExistence type="predicted"/>
<keyword evidence="2" id="KW-0472">Membrane</keyword>
<sequence length="353" mass="39079">MTSRLQTMKAKLREKKARRWALAVLAVVLVGGFFAVRYWRSRADALPEGIASGNGRIESREVDVATRLPLRVRTVLVEEGELVRRGQVLALMDTVTLEQELAEARESLAAAHEQQAVASAEIARRNSEIELARIEVERSQNLVAERAGSQRELDVRTTALRVARAGLAEAHANLRVAEQQVQVADANVAVIQSRIDDATLTSPVLGRVLYRLAEPGEVLGAGGAVLTLVNLEDVYMEIFLPANQAAEVQIGAEARVRLDYAPDRVAPGYVSFVSPEAQFTPREVETASEREQLMFRVKIQVPRELVVDYTEQIKTGVRGVGYVRLRDDAVWPEFLQRNLLAPRESDTRPATAK</sequence>
<dbReference type="PANTHER" id="PTHR30438:SF2">
    <property type="entry name" value="MEMBRANE PROTEIN"/>
    <property type="match status" value="1"/>
</dbReference>
<accession>A0A0F6W9M7</accession>
<evidence type="ECO:0000256" key="2">
    <source>
        <dbReference type="SAM" id="Phobius"/>
    </source>
</evidence>
<dbReference type="KEGG" id="samy:DB32_008130"/>
<gene>
    <name evidence="3" type="ORF">DB32_008130</name>
</gene>
<dbReference type="EMBL" id="CP011125">
    <property type="protein sequence ID" value="AKF10981.1"/>
    <property type="molecule type" value="Genomic_DNA"/>
</dbReference>
<dbReference type="PANTHER" id="PTHR30438">
    <property type="entry name" value="36 KDA ANTIGEN-RELATED"/>
    <property type="match status" value="1"/>
</dbReference>